<organism evidence="2 3">
    <name type="scientific">Streptomyces bambusae</name>
    <dbReference type="NCBI Taxonomy" id="1550616"/>
    <lineage>
        <taxon>Bacteria</taxon>
        <taxon>Bacillati</taxon>
        <taxon>Actinomycetota</taxon>
        <taxon>Actinomycetes</taxon>
        <taxon>Kitasatosporales</taxon>
        <taxon>Streptomycetaceae</taxon>
        <taxon>Streptomyces</taxon>
    </lineage>
</organism>
<keyword evidence="3" id="KW-1185">Reference proteome</keyword>
<dbReference type="SMART" id="SM00564">
    <property type="entry name" value="PQQ"/>
    <property type="match status" value="4"/>
</dbReference>
<protein>
    <submittedName>
        <fullName evidence="2">PQQ-binding-like beta-propeller repeat protein</fullName>
    </submittedName>
</protein>
<comment type="caution">
    <text evidence="2">The sequence shown here is derived from an EMBL/GenBank/DDBJ whole genome shotgun (WGS) entry which is preliminary data.</text>
</comment>
<dbReference type="InterPro" id="IPR015943">
    <property type="entry name" value="WD40/YVTN_repeat-like_dom_sf"/>
</dbReference>
<dbReference type="SUPFAM" id="SSF50998">
    <property type="entry name" value="Quinoprotein alcohol dehydrogenase-like"/>
    <property type="match status" value="2"/>
</dbReference>
<dbReference type="PANTHER" id="PTHR34512">
    <property type="entry name" value="CELL SURFACE PROTEIN"/>
    <property type="match status" value="1"/>
</dbReference>
<feature type="domain" description="Pyrrolo-quinoline quinone repeat" evidence="1">
    <location>
        <begin position="83"/>
        <end position="230"/>
    </location>
</feature>
<dbReference type="InterPro" id="IPR011047">
    <property type="entry name" value="Quinoprotein_ADH-like_sf"/>
</dbReference>
<evidence type="ECO:0000313" key="2">
    <source>
        <dbReference type="EMBL" id="MBW5486341.1"/>
    </source>
</evidence>
<dbReference type="RefSeq" id="WP_219671415.1">
    <property type="nucleotide sequence ID" value="NZ_WTFF01000379.1"/>
</dbReference>
<evidence type="ECO:0000259" key="1">
    <source>
        <dbReference type="Pfam" id="PF13360"/>
    </source>
</evidence>
<dbReference type="Pfam" id="PF13360">
    <property type="entry name" value="PQQ_2"/>
    <property type="match status" value="2"/>
</dbReference>
<dbReference type="InterPro" id="IPR018391">
    <property type="entry name" value="PQQ_b-propeller_rpt"/>
</dbReference>
<dbReference type="PANTHER" id="PTHR34512:SF30">
    <property type="entry name" value="OUTER MEMBRANE PROTEIN ASSEMBLY FACTOR BAMB"/>
    <property type="match status" value="1"/>
</dbReference>
<evidence type="ECO:0000313" key="3">
    <source>
        <dbReference type="Proteomes" id="UP000812013"/>
    </source>
</evidence>
<sequence>MAVGLGLLLVGGVVGGYLVFGTPAGAGRAPVRSGEQGPHGAGGELVTPWAVTLGGTRSRVHPAAACSWQAGALYCSGPGLTAARLNPADGSLAWSLPAPAPAARTTESGAPLHAGGLVLAVAAGGDLLQALDPATGAERWKRKLPQGAKVVPAGPYALVAGVDGSVTGLDAATGGQRWAKRIGDGAALWCAGPEQPGSGPPVLYAAAQAADGASTQVMEVDPATGAVRRQVRAAGLVEPVGVAQGGLYLLESDKASLAVAVVRMDLGGGGRPGMRRTPLSAPLLQAQAAVDADGAVYVFGTSGALVAVRWEPDREERGREEWRLETGMTVASRPVPSGGRVYLSAPDGRLVAVDAGSRRLVGQTKPRMADGQNTYAAALAAPVVVGGRVFATAPDGTVFAVPADQPEGW</sequence>
<dbReference type="EMBL" id="WTFF01000379">
    <property type="protein sequence ID" value="MBW5486341.1"/>
    <property type="molecule type" value="Genomic_DNA"/>
</dbReference>
<dbReference type="InterPro" id="IPR002372">
    <property type="entry name" value="PQQ_rpt_dom"/>
</dbReference>
<accession>A0ABS6ZF32</accession>
<feature type="domain" description="Pyrrolo-quinoline quinone repeat" evidence="1">
    <location>
        <begin position="284"/>
        <end position="401"/>
    </location>
</feature>
<reference evidence="2 3" key="1">
    <citation type="submission" date="2019-12" db="EMBL/GenBank/DDBJ databases">
        <title>Genome sequence of Streptomyces bambusae.</title>
        <authorList>
            <person name="Bansal K."/>
            <person name="Choksket S."/>
            <person name="Korpole S."/>
            <person name="Patil P.B."/>
        </authorList>
    </citation>
    <scope>NUCLEOTIDE SEQUENCE [LARGE SCALE GENOMIC DNA]</scope>
    <source>
        <strain evidence="2 3">SK60</strain>
    </source>
</reference>
<gene>
    <name evidence="2" type="ORF">GPJ59_31905</name>
</gene>
<name>A0ABS6ZF32_9ACTN</name>
<dbReference type="Gene3D" id="2.130.10.10">
    <property type="entry name" value="YVTN repeat-like/Quinoprotein amine dehydrogenase"/>
    <property type="match status" value="2"/>
</dbReference>
<proteinExistence type="predicted"/>
<dbReference type="Proteomes" id="UP000812013">
    <property type="component" value="Unassembled WGS sequence"/>
</dbReference>